<protein>
    <submittedName>
        <fullName evidence="2">Uncharacterized protein</fullName>
    </submittedName>
</protein>
<evidence type="ECO:0000313" key="3">
    <source>
        <dbReference type="Proteomes" id="UP000310108"/>
    </source>
</evidence>
<comment type="caution">
    <text evidence="2">The sequence shown here is derived from an EMBL/GenBank/DDBJ whole genome shotgun (WGS) entry which is preliminary data.</text>
</comment>
<feature type="region of interest" description="Disordered" evidence="1">
    <location>
        <begin position="1"/>
        <end position="20"/>
    </location>
</feature>
<dbReference type="AlphaFoldDB" id="A0A4U6X0Y9"/>
<reference evidence="2 3" key="1">
    <citation type="journal article" date="2019" name="PLoS ONE">
        <title>Comparative genome analysis indicates high evolutionary potential of pathogenicity genes in Colletotrichum tanaceti.</title>
        <authorList>
            <person name="Lelwala R.V."/>
            <person name="Korhonen P.K."/>
            <person name="Young N.D."/>
            <person name="Scott J.B."/>
            <person name="Ades P.A."/>
            <person name="Gasser R.B."/>
            <person name="Taylor P.W.J."/>
        </authorList>
    </citation>
    <scope>NUCLEOTIDE SEQUENCE [LARGE SCALE GENOMIC DNA]</scope>
    <source>
        <strain evidence="2">BRIP57314</strain>
    </source>
</reference>
<feature type="compositionally biased region" description="Polar residues" evidence="1">
    <location>
        <begin position="1"/>
        <end position="10"/>
    </location>
</feature>
<name>A0A4U6X0Y9_9PEZI</name>
<keyword evidence="3" id="KW-1185">Reference proteome</keyword>
<accession>A0A4U6X0Y9</accession>
<sequence length="639" mass="64298">MSSKAHTASGSPAGRSPTVIPTPDLAHLVGHLGNGNNDNNDNCNGNDKEDCFVDCSPEAIAVDDALYAALLHLCWGPAAAGAYLLDLICRYLGAGWDAWPAWPRRGRRTPSGKRGDEWYRIPTRSRRNGGHAPAHLDEGALVAHPGLEPLAAVLDADAARLPAADGHLGGRLAPGVDPGDAGLEARDDAVAGVDVAAKDAGGEPDVGGVGAGDGLVDGVVDEDAHDGAKDLVPHDGHVVGAVGEDGRLDPVARLVGRRQALGLRGAADQQRGLVLHDAAADVGLHLFEVGLVVEGAEVGGRVEQVAGADVADPLEHELLEAPLEGAGHEDAGAVGADLAGAVKVGEHGAVDGLADVAVRQDDDGALAAELHGDVLHAGGGGGGDLFAGAHLAGEADLCDVRVGGQVGADVAGAVDDVEDAVGHAGLPVDVGEVLGVQRGELARLVDHAVAGGQAGARLPQGDLDGVVPGADAGADAEGLLGGVDPGGGAQAEGLAVEAARGDEVGKVLEHVGARDDVDVPGLGEGLAGVEGLDAGEGVVALAEDGDGAQQHAGALGGRRGGPRRKGRLGGVDGGVDGRRRRRVDGADGLCRGRIDGLERARGVRVRLRLPRVKGVPVLLGLVLWWCHFDDDDDDDVRVF</sequence>
<organism evidence="2 3">
    <name type="scientific">Colletotrichum tanaceti</name>
    <dbReference type="NCBI Taxonomy" id="1306861"/>
    <lineage>
        <taxon>Eukaryota</taxon>
        <taxon>Fungi</taxon>
        <taxon>Dikarya</taxon>
        <taxon>Ascomycota</taxon>
        <taxon>Pezizomycotina</taxon>
        <taxon>Sordariomycetes</taxon>
        <taxon>Hypocreomycetidae</taxon>
        <taxon>Glomerellales</taxon>
        <taxon>Glomerellaceae</taxon>
        <taxon>Colletotrichum</taxon>
        <taxon>Colletotrichum destructivum species complex</taxon>
    </lineage>
</organism>
<proteinExistence type="predicted"/>
<evidence type="ECO:0000256" key="1">
    <source>
        <dbReference type="SAM" id="MobiDB-lite"/>
    </source>
</evidence>
<feature type="region of interest" description="Disordered" evidence="1">
    <location>
        <begin position="106"/>
        <end position="134"/>
    </location>
</feature>
<dbReference type="EMBL" id="PJEX01000635">
    <property type="protein sequence ID" value="TKW49038.1"/>
    <property type="molecule type" value="Genomic_DNA"/>
</dbReference>
<dbReference type="Proteomes" id="UP000310108">
    <property type="component" value="Unassembled WGS sequence"/>
</dbReference>
<evidence type="ECO:0000313" key="2">
    <source>
        <dbReference type="EMBL" id="TKW49038.1"/>
    </source>
</evidence>
<feature type="region of interest" description="Disordered" evidence="1">
    <location>
        <begin position="549"/>
        <end position="576"/>
    </location>
</feature>
<gene>
    <name evidence="2" type="ORF">CTA1_3394</name>
</gene>